<accession>A0ABX9WJE4</accession>
<dbReference type="InterPro" id="IPR000182">
    <property type="entry name" value="GNAT_dom"/>
</dbReference>
<keyword evidence="3" id="KW-1185">Reference proteome</keyword>
<reference evidence="2 3" key="1">
    <citation type="submission" date="2018-11" db="EMBL/GenBank/DDBJ databases">
        <title>Micromonospora sp. PPF5-17, a new actinomycetes isolated from a hot spring soil.</title>
        <authorList>
            <person name="Thawai C."/>
        </authorList>
    </citation>
    <scope>NUCLEOTIDE SEQUENCE [LARGE SCALE GENOMIC DNA]</scope>
    <source>
        <strain evidence="2 3">PPF5-17</strain>
    </source>
</reference>
<evidence type="ECO:0000259" key="1">
    <source>
        <dbReference type="PROSITE" id="PS51186"/>
    </source>
</evidence>
<dbReference type="PROSITE" id="PS51186">
    <property type="entry name" value="GNAT"/>
    <property type="match status" value="1"/>
</dbReference>
<protein>
    <submittedName>
        <fullName evidence="2">N-acetyltransferase</fullName>
    </submittedName>
</protein>
<feature type="domain" description="N-acetyltransferase" evidence="1">
    <location>
        <begin position="19"/>
        <end position="183"/>
    </location>
</feature>
<gene>
    <name evidence="2" type="ORF">EFE23_05835</name>
</gene>
<dbReference type="InterPro" id="IPR016181">
    <property type="entry name" value="Acyl_CoA_acyltransferase"/>
</dbReference>
<name>A0ABX9WJE4_9ACTN</name>
<dbReference type="PANTHER" id="PTHR43610">
    <property type="entry name" value="BLL6696 PROTEIN"/>
    <property type="match status" value="1"/>
</dbReference>
<evidence type="ECO:0000313" key="2">
    <source>
        <dbReference type="EMBL" id="RNM00366.1"/>
    </source>
</evidence>
<dbReference type="Proteomes" id="UP000280698">
    <property type="component" value="Unassembled WGS sequence"/>
</dbReference>
<dbReference type="Gene3D" id="3.40.630.30">
    <property type="match status" value="1"/>
</dbReference>
<dbReference type="Pfam" id="PF13302">
    <property type="entry name" value="Acetyltransf_3"/>
    <property type="match status" value="1"/>
</dbReference>
<evidence type="ECO:0000313" key="3">
    <source>
        <dbReference type="Proteomes" id="UP000280698"/>
    </source>
</evidence>
<dbReference type="EMBL" id="RJLN01000011">
    <property type="protein sequence ID" value="RNM00366.1"/>
    <property type="molecule type" value="Genomic_DNA"/>
</dbReference>
<dbReference type="PANTHER" id="PTHR43610:SF1">
    <property type="entry name" value="N-ACETYLTRANSFERASE DOMAIN-CONTAINING PROTEIN"/>
    <property type="match status" value="1"/>
</dbReference>
<dbReference type="SUPFAM" id="SSF55729">
    <property type="entry name" value="Acyl-CoA N-acyltransferases (Nat)"/>
    <property type="match status" value="1"/>
</dbReference>
<organism evidence="2 3">
    <name type="scientific">Micromonospora solifontis</name>
    <dbReference type="NCBI Taxonomy" id="2487138"/>
    <lineage>
        <taxon>Bacteria</taxon>
        <taxon>Bacillati</taxon>
        <taxon>Actinomycetota</taxon>
        <taxon>Actinomycetes</taxon>
        <taxon>Micromonosporales</taxon>
        <taxon>Micromonosporaceae</taxon>
        <taxon>Micromonospora</taxon>
    </lineage>
</organism>
<sequence length="194" mass="21614">MRRVPTDFSIKPTLTGERVLLRPLTADDAAAFQAILADPEVVRLTGSPPQERFDLDRLRDWYGSRGAQTDRLDLAVVDRATGECVGEVVLNEWDPRNETCNFRTLIGPAGRGRGLGTEAVRLIVGYGFERLGLHRIALEVFAFNPRARRVYEKVGFVAEGTLRQVLRDGDHRVDATVMSILAPEWARHRGHPGG</sequence>
<proteinExistence type="predicted"/>
<comment type="caution">
    <text evidence="2">The sequence shown here is derived from an EMBL/GenBank/DDBJ whole genome shotgun (WGS) entry which is preliminary data.</text>
</comment>